<dbReference type="Proteomes" id="UP001500730">
    <property type="component" value="Unassembled WGS sequence"/>
</dbReference>
<sequence>MAAERLSGSTCPGLAAEELDPGALTRLASELDSDELARSIAQTYLRMLDSRLTRAASALERRDEIAAMDVLLSLRVSSATVGLVRLESAVRCVIDAVRRGEHELARQRGTSMVGLADDARAALSTHLEVRDDARPGACLEETRLPVPHLRPAADSSF</sequence>
<protein>
    <recommendedName>
        <fullName evidence="3">Hpt domain-containing protein</fullName>
    </recommendedName>
</protein>
<gene>
    <name evidence="1" type="ORF">GCM10009858_11790</name>
</gene>
<dbReference type="InterPro" id="IPR036641">
    <property type="entry name" value="HPT_dom_sf"/>
</dbReference>
<evidence type="ECO:0008006" key="3">
    <source>
        <dbReference type="Google" id="ProtNLM"/>
    </source>
</evidence>
<name>A0ABN3L269_9MICO</name>
<dbReference type="Gene3D" id="1.20.120.160">
    <property type="entry name" value="HPT domain"/>
    <property type="match status" value="1"/>
</dbReference>
<comment type="caution">
    <text evidence="1">The sequence shown here is derived from an EMBL/GenBank/DDBJ whole genome shotgun (WGS) entry which is preliminary data.</text>
</comment>
<evidence type="ECO:0000313" key="1">
    <source>
        <dbReference type="EMBL" id="GAA2476028.1"/>
    </source>
</evidence>
<reference evidence="1 2" key="1">
    <citation type="journal article" date="2019" name="Int. J. Syst. Evol. Microbiol.">
        <title>The Global Catalogue of Microorganisms (GCM) 10K type strain sequencing project: providing services to taxonomists for standard genome sequencing and annotation.</title>
        <authorList>
            <consortium name="The Broad Institute Genomics Platform"/>
            <consortium name="The Broad Institute Genome Sequencing Center for Infectious Disease"/>
            <person name="Wu L."/>
            <person name="Ma J."/>
        </authorList>
    </citation>
    <scope>NUCLEOTIDE SEQUENCE [LARGE SCALE GENOMIC DNA]</scope>
    <source>
        <strain evidence="1 2">JCM 16259</strain>
    </source>
</reference>
<dbReference type="RefSeq" id="WP_344253852.1">
    <property type="nucleotide sequence ID" value="NZ_BAAARE010000004.1"/>
</dbReference>
<evidence type="ECO:0000313" key="2">
    <source>
        <dbReference type="Proteomes" id="UP001500730"/>
    </source>
</evidence>
<accession>A0ABN3L269</accession>
<dbReference type="SUPFAM" id="SSF47226">
    <property type="entry name" value="Histidine-containing phosphotransfer domain, HPT domain"/>
    <property type="match status" value="1"/>
</dbReference>
<organism evidence="1 2">
    <name type="scientific">Terrabacter carboxydivorans</name>
    <dbReference type="NCBI Taxonomy" id="619730"/>
    <lineage>
        <taxon>Bacteria</taxon>
        <taxon>Bacillati</taxon>
        <taxon>Actinomycetota</taxon>
        <taxon>Actinomycetes</taxon>
        <taxon>Micrococcales</taxon>
        <taxon>Intrasporangiaceae</taxon>
        <taxon>Terrabacter</taxon>
    </lineage>
</organism>
<proteinExistence type="predicted"/>
<keyword evidence="2" id="KW-1185">Reference proteome</keyword>
<dbReference type="EMBL" id="BAAARE010000004">
    <property type="protein sequence ID" value="GAA2476028.1"/>
    <property type="molecule type" value="Genomic_DNA"/>
</dbReference>